<accession>A0A2T2NI80</accession>
<dbReference type="STRING" id="1448308.A0A2T2NI80"/>
<keyword evidence="6 9" id="KW-0234">DNA repair</keyword>
<gene>
    <name evidence="9" type="primary">SLX4</name>
    <name evidence="11" type="ORF">BS50DRAFT_611200</name>
</gene>
<keyword evidence="4 9" id="KW-0227">DNA damage</keyword>
<dbReference type="GO" id="GO:0006310">
    <property type="term" value="P:DNA recombination"/>
    <property type="evidence" value="ECO:0007669"/>
    <property type="project" value="UniProtKB-UniRule"/>
</dbReference>
<name>A0A2T2NI80_CORCC</name>
<feature type="compositionally biased region" description="Polar residues" evidence="10">
    <location>
        <begin position="751"/>
        <end position="766"/>
    </location>
</feature>
<reference evidence="11 12" key="1">
    <citation type="journal article" date="2018" name="Front. Microbiol.">
        <title>Genome-Wide Analysis of Corynespora cassiicola Leaf Fall Disease Putative Effectors.</title>
        <authorList>
            <person name="Lopez D."/>
            <person name="Ribeiro S."/>
            <person name="Label P."/>
            <person name="Fumanal B."/>
            <person name="Venisse J.S."/>
            <person name="Kohler A."/>
            <person name="de Oliveira R.R."/>
            <person name="Labutti K."/>
            <person name="Lipzen A."/>
            <person name="Lail K."/>
            <person name="Bauer D."/>
            <person name="Ohm R.A."/>
            <person name="Barry K.W."/>
            <person name="Spatafora J."/>
            <person name="Grigoriev I.V."/>
            <person name="Martin F.M."/>
            <person name="Pujade-Renaud V."/>
        </authorList>
    </citation>
    <scope>NUCLEOTIDE SEQUENCE [LARGE SCALE GENOMIC DNA]</scope>
    <source>
        <strain evidence="11 12">Philippines</strain>
    </source>
</reference>
<evidence type="ECO:0000313" key="12">
    <source>
        <dbReference type="Proteomes" id="UP000240883"/>
    </source>
</evidence>
<evidence type="ECO:0000256" key="8">
    <source>
        <dbReference type="ARBA" id="ARBA00029496"/>
    </source>
</evidence>
<comment type="function">
    <text evidence="9">Regulatory subunit of the SLX1-SLX4 structure-specific endonuclease that resolves DNA secondary structures generated during DNA repair and recombination. Has endonuclease activity towards branched DNA substrates, introducing single-strand cuts in duplex DNA close to junctions with ss-DNA.</text>
</comment>
<dbReference type="EMBL" id="KZ678137">
    <property type="protein sequence ID" value="PSN64976.1"/>
    <property type="molecule type" value="Genomic_DNA"/>
</dbReference>
<feature type="compositionally biased region" description="Low complexity" evidence="10">
    <location>
        <begin position="466"/>
        <end position="475"/>
    </location>
</feature>
<keyword evidence="3 9" id="KW-0597">Phosphoprotein</keyword>
<evidence type="ECO:0000256" key="6">
    <source>
        <dbReference type="ARBA" id="ARBA00023204"/>
    </source>
</evidence>
<feature type="compositionally biased region" description="Basic and acidic residues" evidence="10">
    <location>
        <begin position="446"/>
        <end position="457"/>
    </location>
</feature>
<feature type="region of interest" description="Disordered" evidence="10">
    <location>
        <begin position="527"/>
        <end position="547"/>
    </location>
</feature>
<evidence type="ECO:0000256" key="1">
    <source>
        <dbReference type="ARBA" id="ARBA00004123"/>
    </source>
</evidence>
<feature type="compositionally biased region" description="Polar residues" evidence="10">
    <location>
        <begin position="215"/>
        <end position="227"/>
    </location>
</feature>
<dbReference type="OrthoDB" id="5349119at2759"/>
<dbReference type="Pfam" id="PF09494">
    <property type="entry name" value="Slx4"/>
    <property type="match status" value="1"/>
</dbReference>
<feature type="region of interest" description="Disordered" evidence="10">
    <location>
        <begin position="1"/>
        <end position="69"/>
    </location>
</feature>
<evidence type="ECO:0000256" key="9">
    <source>
        <dbReference type="HAMAP-Rule" id="MF_03110"/>
    </source>
</evidence>
<feature type="region of interest" description="Disordered" evidence="10">
    <location>
        <begin position="728"/>
        <end position="766"/>
    </location>
</feature>
<proteinExistence type="inferred from homology"/>
<dbReference type="Proteomes" id="UP000240883">
    <property type="component" value="Unassembled WGS sequence"/>
</dbReference>
<dbReference type="GO" id="GO:0017108">
    <property type="term" value="F:5'-flap endonuclease activity"/>
    <property type="evidence" value="ECO:0007669"/>
    <property type="project" value="InterPro"/>
</dbReference>
<evidence type="ECO:0000256" key="10">
    <source>
        <dbReference type="SAM" id="MobiDB-lite"/>
    </source>
</evidence>
<dbReference type="InterPro" id="IPR027784">
    <property type="entry name" value="Slx4_ascomycetes"/>
</dbReference>
<feature type="region of interest" description="Disordered" evidence="10">
    <location>
        <begin position="597"/>
        <end position="716"/>
    </location>
</feature>
<dbReference type="GO" id="GO:0006281">
    <property type="term" value="P:DNA repair"/>
    <property type="evidence" value="ECO:0007669"/>
    <property type="project" value="UniProtKB-UniRule"/>
</dbReference>
<dbReference type="InterPro" id="IPR018574">
    <property type="entry name" value="Structure-sp_endonuc_su_Slx4"/>
</dbReference>
<evidence type="ECO:0000256" key="3">
    <source>
        <dbReference type="ARBA" id="ARBA00022553"/>
    </source>
</evidence>
<feature type="compositionally biased region" description="Basic residues" evidence="10">
    <location>
        <begin position="144"/>
        <end position="155"/>
    </location>
</feature>
<dbReference type="AlphaFoldDB" id="A0A2T2NI80"/>
<feature type="region of interest" description="Disordered" evidence="10">
    <location>
        <begin position="340"/>
        <end position="475"/>
    </location>
</feature>
<organism evidence="11 12">
    <name type="scientific">Corynespora cassiicola Philippines</name>
    <dbReference type="NCBI Taxonomy" id="1448308"/>
    <lineage>
        <taxon>Eukaryota</taxon>
        <taxon>Fungi</taxon>
        <taxon>Dikarya</taxon>
        <taxon>Ascomycota</taxon>
        <taxon>Pezizomycotina</taxon>
        <taxon>Dothideomycetes</taxon>
        <taxon>Pleosporomycetidae</taxon>
        <taxon>Pleosporales</taxon>
        <taxon>Corynesporascaceae</taxon>
        <taxon>Corynespora</taxon>
    </lineage>
</organism>
<dbReference type="GO" id="GO:0033557">
    <property type="term" value="C:Slx1-Slx4 complex"/>
    <property type="evidence" value="ECO:0007669"/>
    <property type="project" value="UniProtKB-UniRule"/>
</dbReference>
<comment type="similarity">
    <text evidence="2 9">Belongs to the SLX4 family.</text>
</comment>
<comment type="PTM">
    <text evidence="9">Phosphorylated in response to DNA damage.</text>
</comment>
<comment type="subunit">
    <text evidence="9">Forms a heterodimer with SLX1.</text>
</comment>
<keyword evidence="5 9" id="KW-0233">DNA recombination</keyword>
<keyword evidence="7 9" id="KW-0539">Nucleus</keyword>
<feature type="compositionally biased region" description="Polar residues" evidence="10">
    <location>
        <begin position="172"/>
        <end position="181"/>
    </location>
</feature>
<dbReference type="GO" id="GO:0006260">
    <property type="term" value="P:DNA replication"/>
    <property type="evidence" value="ECO:0007669"/>
    <property type="project" value="InterPro"/>
</dbReference>
<comment type="subcellular location">
    <subcellularLocation>
        <location evidence="1 9">Nucleus</location>
    </subcellularLocation>
</comment>
<evidence type="ECO:0000313" key="11">
    <source>
        <dbReference type="EMBL" id="PSN64976.1"/>
    </source>
</evidence>
<feature type="compositionally biased region" description="Polar residues" evidence="10">
    <location>
        <begin position="407"/>
        <end position="424"/>
    </location>
</feature>
<feature type="compositionally biased region" description="Polar residues" evidence="10">
    <location>
        <begin position="703"/>
        <end position="714"/>
    </location>
</feature>
<evidence type="ECO:0000256" key="5">
    <source>
        <dbReference type="ARBA" id="ARBA00023172"/>
    </source>
</evidence>
<dbReference type="HAMAP" id="MF_03110">
    <property type="entry name" value="Endonuc_su_Slx4"/>
    <property type="match status" value="1"/>
</dbReference>
<sequence>MSAGRFNLVLLSSSPPSSSGHAPQAPPNSSPPSSQRVHTRATSPASVPPPTSTSKTTTNTLKSGSRAVPIPEGLARGFATAGELVRSRHFALDLDDDAVQAQQVQSRRSSLEATAIATTEKAVKKPSKRTTKEATTDEGVASKPKPKPRVRKTKAKQGGDEDAAVSRAAWPTASSHFSNPEPTEAVDPTAESAVPLAKPQQTKPRKPRAKKPATESSDAQPKAQNSRVSKKSARKPTDSIPVPSHDEDVAGENNSIWEVPQSPHRKSRPPKQRPPDAKNEALELEEAVARRRDWTPPRDTEIQEPLVDLASKENNPAVHQAQFTGMLANFAYGHKAAPLDNDIAKPAPSEEVSLTKRRKVELVDVPSNHAGKRSASPEKAKAPKKKPRTITDLVTGNYAVQDLVTESEPNTSNLFVSKASTTKIPLNDVAVPEPEKSAKPARKRSTSKDTAEKDGTKPKAKRKTTKSAAKPKMVAEKLLSPASAALRLSRQDVLFGTSSQLAIEESPAMIREIQRALQESEQEAELQRELDSAAMPPPPVWPRLDRIRGGKGLWGASSRDGDGMLLQKQDVYIPEPDRTQEISLLMDKVNKKTDDSFIDIDDIAPPPVISLDVPTPQSSSHDAPMHGEDPNPSHMSFDDIDNYQEPPPSNQNVHSSFIDIDEFPAPNPPAVQYSREEISESAIPIDSTRNRSRPAQPRRSIPQIKSASNKQLLRTPNKKGRFADIEEILDSEDDEALSPTPPRTRKLQDSPPLQFSPSATRATMQPTKGLDEPVVVSKTATSQLQWENIKSKVYAAITSHVRHIPPTTNLKSPSWHEKILMYDPIVLEDFTSYLNASTAICTYKKATQKQIKAWNKVLKSRGEKLLKIEDGVEDEVLVVEKELETGMVQGWCQEMSICCVSKEGKGRSGVRKQLY</sequence>
<evidence type="ECO:0000256" key="2">
    <source>
        <dbReference type="ARBA" id="ARBA00006661"/>
    </source>
</evidence>
<evidence type="ECO:0000256" key="7">
    <source>
        <dbReference type="ARBA" id="ARBA00023242"/>
    </source>
</evidence>
<evidence type="ECO:0000256" key="4">
    <source>
        <dbReference type="ARBA" id="ARBA00022763"/>
    </source>
</evidence>
<keyword evidence="12" id="KW-1185">Reference proteome</keyword>
<feature type="region of interest" description="Disordered" evidence="10">
    <location>
        <begin position="105"/>
        <end position="281"/>
    </location>
</feature>
<protein>
    <recommendedName>
        <fullName evidence="8 9">Structure-specific endonuclease subunit SLX4</fullName>
    </recommendedName>
</protein>